<protein>
    <submittedName>
        <fullName evidence="1">Uncharacterized protein</fullName>
    </submittedName>
</protein>
<evidence type="ECO:0000313" key="2">
    <source>
        <dbReference type="Proteomes" id="UP000076154"/>
    </source>
</evidence>
<dbReference type="EMBL" id="LUEZ02000071">
    <property type="protein sequence ID" value="RDB20105.1"/>
    <property type="molecule type" value="Genomic_DNA"/>
</dbReference>
<dbReference type="AlphaFoldDB" id="A0A369JI73"/>
<dbReference type="OrthoDB" id="3010872at2759"/>
<comment type="caution">
    <text evidence="1">The sequence shown here is derived from an EMBL/GenBank/DDBJ whole genome shotgun (WGS) entry which is preliminary data.</text>
</comment>
<organism evidence="1 2">
    <name type="scientific">Hypsizygus marmoreus</name>
    <name type="common">White beech mushroom</name>
    <name type="synonym">Agaricus marmoreus</name>
    <dbReference type="NCBI Taxonomy" id="39966"/>
    <lineage>
        <taxon>Eukaryota</taxon>
        <taxon>Fungi</taxon>
        <taxon>Dikarya</taxon>
        <taxon>Basidiomycota</taxon>
        <taxon>Agaricomycotina</taxon>
        <taxon>Agaricomycetes</taxon>
        <taxon>Agaricomycetidae</taxon>
        <taxon>Agaricales</taxon>
        <taxon>Tricholomatineae</taxon>
        <taxon>Lyophyllaceae</taxon>
        <taxon>Hypsizygus</taxon>
    </lineage>
</organism>
<dbReference type="InParanoid" id="A0A369JI73"/>
<evidence type="ECO:0000313" key="1">
    <source>
        <dbReference type="EMBL" id="RDB20105.1"/>
    </source>
</evidence>
<keyword evidence="2" id="KW-1185">Reference proteome</keyword>
<name>A0A369JI73_HYPMA</name>
<reference evidence="1" key="1">
    <citation type="submission" date="2018-04" db="EMBL/GenBank/DDBJ databases">
        <title>Whole genome sequencing of Hypsizygus marmoreus.</title>
        <authorList>
            <person name="Choi I.-G."/>
            <person name="Min B."/>
            <person name="Kim J.-G."/>
            <person name="Kim S."/>
            <person name="Oh Y.-L."/>
            <person name="Kong W.-S."/>
            <person name="Park H."/>
            <person name="Jeong J."/>
            <person name="Song E.-S."/>
        </authorList>
    </citation>
    <scope>NUCLEOTIDE SEQUENCE [LARGE SCALE GENOMIC DNA]</scope>
    <source>
        <strain evidence="1">51987-8</strain>
    </source>
</reference>
<gene>
    <name evidence="1" type="ORF">Hypma_012933</name>
</gene>
<accession>A0A369JI73</accession>
<proteinExistence type="predicted"/>
<dbReference type="Proteomes" id="UP000076154">
    <property type="component" value="Unassembled WGS sequence"/>
</dbReference>
<sequence length="254" mass="27947">MPDEYVVQLDTFVSRFTEKLQAKDTSDLLSIIKSNPTTACAEALAVAITNLAQKRPLEVDALVLPIQALFDAAEAQSIQVYDYDDGSEPVTFHYVFILHLAEFVKDALHETMLHTPKHTEITPSNPTLATALFSASAIKHGLLANTSAPHNFTRQGLQLPETGFDSPGEVERQEVVAIGACLHLYIAGATMKNKLLFKGEDLLQSLRAIEKKRVISYAPGITLLQHTIIDAEGGFIHSDHFPANVWKELFPDQA</sequence>